<feature type="region of interest" description="Disordered" evidence="1">
    <location>
        <begin position="558"/>
        <end position="578"/>
    </location>
</feature>
<dbReference type="PANTHER" id="PTHR47796">
    <property type="entry name" value="ZINC METALLOPROTEINASE-LIKE PROTEIN"/>
    <property type="match status" value="1"/>
</dbReference>
<reference evidence="3 4" key="1">
    <citation type="journal article" date="2021" name="Sci. Rep.">
        <title>Genome sequencing of the multicellular alga Astrephomene provides insights into convergent evolution of germ-soma differentiation.</title>
        <authorList>
            <person name="Yamashita S."/>
            <person name="Yamamoto K."/>
            <person name="Matsuzaki R."/>
            <person name="Suzuki S."/>
            <person name="Yamaguchi H."/>
            <person name="Hirooka S."/>
            <person name="Minakuchi Y."/>
            <person name="Miyagishima S."/>
            <person name="Kawachi M."/>
            <person name="Toyoda A."/>
            <person name="Nozaki H."/>
        </authorList>
    </citation>
    <scope>NUCLEOTIDE SEQUENCE [LARGE SCALE GENOMIC DNA]</scope>
    <source>
        <strain evidence="3 4">NIES-4017</strain>
    </source>
</reference>
<sequence length="714" mass="74381">MGFTINLTWKGSSIVVYLRDEDPELGELGRAIETQAGASYETIKLLLSGKKGFIAPAQKPEQRASEAGLVSGCKALLMASSAEDVTQVRAARDLTGLRGFDDELKRAARRRRTAASSAILQPPKAEFTFGAYETWQRPGLRPPHGDALKLLYRLANDPGILGIMAAHRYHVRLLSEMPPEGKVGVSPVCILGVNVNAGQEISLRLRTDDLKGFRKFERIRETLIHELAHMEYGEHDNDFKQLNSQLTRECAAIHSRHSASRSLLRDLGLTADDDEGLPSRVSELDAVLLEDEDDVMTATARLSGRTLRQLAAAGAAAASGGDSLAATGVAAGMVAAAGAATRVLGNGASSTPAARAAAVAALLRTQLPQQAALAEHAEPLQFPLQISDPVVPSVSGGGGSGRSSGDGDAGDGGDRGGGDGIEREFEHYDAVTEQAEEAARRLAEPATAEEAEALSSRLGEDGTGIGSAPAVLHAGGSTGTPRSNVVKEGSVLGTPEVMKRRQDVEAADGAAATGNGGVVEVLRSPRQMDVDSLATAAVAAAAAVPPVVPPVVVPPSNTDSMTAPLPPSPLRPADGDGSTALTARAQLQKPPPPPPLPLILTPPPELFLDDATSATVADQDHDVVQEVVRSKARQAWTALSQLVASASPSAPSASSSSPPPSSASAFTISAADVLLALETLETLLGNAAQLPQEERYRRVRLGNVALQRRLGRLP</sequence>
<feature type="non-terminal residue" evidence="3">
    <location>
        <position position="1"/>
    </location>
</feature>
<feature type="region of interest" description="Disordered" evidence="1">
    <location>
        <begin position="388"/>
        <end position="421"/>
    </location>
</feature>
<feature type="domain" description="WLM" evidence="2">
    <location>
        <begin position="123"/>
        <end position="320"/>
    </location>
</feature>
<comment type="caution">
    <text evidence="3">The sequence shown here is derived from an EMBL/GenBank/DDBJ whole genome shotgun (WGS) entry which is preliminary data.</text>
</comment>
<evidence type="ECO:0000259" key="2">
    <source>
        <dbReference type="PROSITE" id="PS51397"/>
    </source>
</evidence>
<protein>
    <recommendedName>
        <fullName evidence="2">WLM domain-containing protein</fullName>
    </recommendedName>
</protein>
<organism evidence="3 4">
    <name type="scientific">Astrephomene gubernaculifera</name>
    <dbReference type="NCBI Taxonomy" id="47775"/>
    <lineage>
        <taxon>Eukaryota</taxon>
        <taxon>Viridiplantae</taxon>
        <taxon>Chlorophyta</taxon>
        <taxon>core chlorophytes</taxon>
        <taxon>Chlorophyceae</taxon>
        <taxon>CS clade</taxon>
        <taxon>Chlamydomonadales</taxon>
        <taxon>Astrephomenaceae</taxon>
        <taxon>Astrephomene</taxon>
    </lineage>
</organism>
<name>A0AAD3HPY4_9CHLO</name>
<dbReference type="Proteomes" id="UP001054857">
    <property type="component" value="Unassembled WGS sequence"/>
</dbReference>
<gene>
    <name evidence="3" type="ORF">Agub_g10748</name>
</gene>
<dbReference type="SUPFAM" id="SSF143503">
    <property type="entry name" value="PUG domain-like"/>
    <property type="match status" value="1"/>
</dbReference>
<evidence type="ECO:0000256" key="1">
    <source>
        <dbReference type="SAM" id="MobiDB-lite"/>
    </source>
</evidence>
<dbReference type="Pfam" id="PF08325">
    <property type="entry name" value="WLM"/>
    <property type="match status" value="1"/>
</dbReference>
<accession>A0AAD3HPY4</accession>
<dbReference type="EMBL" id="BMAR01000026">
    <property type="protein sequence ID" value="GFR48798.1"/>
    <property type="molecule type" value="Genomic_DNA"/>
</dbReference>
<dbReference type="PROSITE" id="PS51397">
    <property type="entry name" value="WLM"/>
    <property type="match status" value="1"/>
</dbReference>
<dbReference type="AlphaFoldDB" id="A0AAD3HPY4"/>
<evidence type="ECO:0000313" key="4">
    <source>
        <dbReference type="Proteomes" id="UP001054857"/>
    </source>
</evidence>
<dbReference type="Gene3D" id="1.20.58.2190">
    <property type="match status" value="1"/>
</dbReference>
<feature type="region of interest" description="Disordered" evidence="1">
    <location>
        <begin position="433"/>
        <end position="462"/>
    </location>
</feature>
<dbReference type="InterPro" id="IPR013536">
    <property type="entry name" value="WLM_dom"/>
</dbReference>
<feature type="compositionally biased region" description="Gly residues" evidence="1">
    <location>
        <begin position="395"/>
        <end position="404"/>
    </location>
</feature>
<dbReference type="PANTHER" id="PTHR47796:SF1">
    <property type="entry name" value="OS08G0500800 PROTEIN"/>
    <property type="match status" value="1"/>
</dbReference>
<evidence type="ECO:0000313" key="3">
    <source>
        <dbReference type="EMBL" id="GFR48798.1"/>
    </source>
</evidence>
<keyword evidence="4" id="KW-1185">Reference proteome</keyword>
<dbReference type="InterPro" id="IPR036339">
    <property type="entry name" value="PUB-like_dom_sf"/>
</dbReference>
<feature type="compositionally biased region" description="Basic and acidic residues" evidence="1">
    <location>
        <begin position="412"/>
        <end position="421"/>
    </location>
</feature>
<proteinExistence type="predicted"/>